<dbReference type="PANTHER" id="PTHR34352:SF1">
    <property type="entry name" value="PROTEIN YHFA"/>
    <property type="match status" value="1"/>
</dbReference>
<dbReference type="SUPFAM" id="SSF82784">
    <property type="entry name" value="OsmC-like"/>
    <property type="match status" value="1"/>
</dbReference>
<accession>A0A3M0BN24</accession>
<dbReference type="AlphaFoldDB" id="A0A3M0BN24"/>
<organism evidence="1 2">
    <name type="scientific">Hydrogenothermus marinus</name>
    <dbReference type="NCBI Taxonomy" id="133270"/>
    <lineage>
        <taxon>Bacteria</taxon>
        <taxon>Pseudomonadati</taxon>
        <taxon>Aquificota</taxon>
        <taxon>Aquificia</taxon>
        <taxon>Aquificales</taxon>
        <taxon>Hydrogenothermaceae</taxon>
        <taxon>Hydrogenothermus</taxon>
    </lineage>
</organism>
<protein>
    <submittedName>
        <fullName evidence="1">OsmC-like protein</fullName>
    </submittedName>
</protein>
<reference evidence="1 2" key="1">
    <citation type="submission" date="2018-10" db="EMBL/GenBank/DDBJ databases">
        <title>Genomic Encyclopedia of Archaeal and Bacterial Type Strains, Phase II (KMG-II): from individual species to whole genera.</title>
        <authorList>
            <person name="Goeker M."/>
        </authorList>
    </citation>
    <scope>NUCLEOTIDE SEQUENCE [LARGE SCALE GENOMIC DNA]</scope>
    <source>
        <strain evidence="1 2">VM1</strain>
    </source>
</reference>
<dbReference type="EMBL" id="REFO01000010">
    <property type="protein sequence ID" value="RMA97669.1"/>
    <property type="molecule type" value="Genomic_DNA"/>
</dbReference>
<dbReference type="Proteomes" id="UP000280842">
    <property type="component" value="Unassembled WGS sequence"/>
</dbReference>
<dbReference type="InterPro" id="IPR003718">
    <property type="entry name" value="OsmC/Ohr_fam"/>
</dbReference>
<name>A0A3M0BN24_9AQUI</name>
<gene>
    <name evidence="1" type="ORF">CLV39_0289</name>
</gene>
<dbReference type="Pfam" id="PF02566">
    <property type="entry name" value="OsmC"/>
    <property type="match status" value="1"/>
</dbReference>
<comment type="caution">
    <text evidence="1">The sequence shown here is derived from an EMBL/GenBank/DDBJ whole genome shotgun (WGS) entry which is preliminary data.</text>
</comment>
<dbReference type="Gene3D" id="3.30.300.20">
    <property type="match status" value="1"/>
</dbReference>
<dbReference type="PANTHER" id="PTHR34352">
    <property type="entry name" value="PROTEIN YHFA"/>
    <property type="match status" value="1"/>
</dbReference>
<dbReference type="InterPro" id="IPR015946">
    <property type="entry name" value="KH_dom-like_a/b"/>
</dbReference>
<dbReference type="OrthoDB" id="14012at2"/>
<evidence type="ECO:0000313" key="1">
    <source>
        <dbReference type="EMBL" id="RMA97669.1"/>
    </source>
</evidence>
<sequence>MLAPVKEEKRTVSLSLEDEKWLSKALNAEEIKDIDISDMKVKATDLMLMALGYCFGITIQAYTNHKGYKIEDVKIEVIGEKHPKENRYERLSINVSFKSDLTEEQITRVMEIGKRGCTVGNTLEKGAIIEKKYIG</sequence>
<dbReference type="InterPro" id="IPR036102">
    <property type="entry name" value="OsmC/Ohrsf"/>
</dbReference>
<evidence type="ECO:0000313" key="2">
    <source>
        <dbReference type="Proteomes" id="UP000280842"/>
    </source>
</evidence>
<keyword evidence="2" id="KW-1185">Reference proteome</keyword>
<proteinExistence type="predicted"/>